<evidence type="ECO:0000256" key="1">
    <source>
        <dbReference type="SAM" id="Phobius"/>
    </source>
</evidence>
<dbReference type="InterPro" id="IPR016410">
    <property type="entry name" value="Phage_imm"/>
</dbReference>
<evidence type="ECO:0000313" key="4">
    <source>
        <dbReference type="Proteomes" id="UP000220394"/>
    </source>
</evidence>
<feature type="domain" description="Peptidoglycan binding-like" evidence="2">
    <location>
        <begin position="131"/>
        <end position="171"/>
    </location>
</feature>
<keyword evidence="1" id="KW-0472">Membrane</keyword>
<evidence type="ECO:0000313" key="3">
    <source>
        <dbReference type="EMBL" id="ATJ91537.1"/>
    </source>
</evidence>
<dbReference type="EMBL" id="CP022699">
    <property type="protein sequence ID" value="ATJ91537.1"/>
    <property type="molecule type" value="Genomic_DNA"/>
</dbReference>
<evidence type="ECO:0000259" key="2">
    <source>
        <dbReference type="Pfam" id="PF01471"/>
    </source>
</evidence>
<dbReference type="KEGG" id="ato:CIW82_13385"/>
<accession>A0A291PJG8</accession>
<feature type="transmembrane region" description="Helical" evidence="1">
    <location>
        <begin position="546"/>
        <end position="573"/>
    </location>
</feature>
<dbReference type="AlphaFoldDB" id="A0A291PJG8"/>
<dbReference type="Proteomes" id="UP000220394">
    <property type="component" value="Chromosome"/>
</dbReference>
<sequence>MLAAVLAAPGVAWGQDYKPDFNCSADHSKDSIATMLCQNSEAAKHELIFDQTYYALRQIVGKAGWKSLKQEVIADDGALKECVAPFSAEGVLQQTDPGCYIQKMDAITEKYKGRLSGSALEEASRPIDDHIALQKKLLTLGYLPAGSTADGVYGESTRQAIGAWKLNSGIPQVDDFISNSDAVSLASSDKVAKTEPKYSPFQKEVNVNGTIFKVAANCDSQENSCSNMSLTIKEGKKTTTLQLKSLDDLGTPDLSFDKPIFGSEDAVVYGSVYTGGAHCCVDSLLVFKNENKEWSVASLPEQDGGPSGGSPYKDLAGDGHHEIAVNDMRFDYKFDCYACSFPPMQIFEIRNNHLEDVSGDKRFHPFLEKEVQNAESSLVRGGPNMGFYAGITAIKAQEGNFLSYWDEKIKRNPDFNNLSSIDYCDAAGLPQKKCPPNGSDPLKFPNALAVFLYKTGYIDQYDLKYTGYSVREIDKSEYDRTHPINFFKYYIKIGIYKISTLHSYAPSLSDGIFYSVVFSVLFLIFLSFAFYFLPIFIAAKTKSQHFWLIVFVNVFFGWTFLGWLAALLMALMMDRDRQA</sequence>
<dbReference type="SUPFAM" id="SSF47090">
    <property type="entry name" value="PGBD-like"/>
    <property type="match status" value="1"/>
</dbReference>
<organism evidence="3 4">
    <name type="scientific">Acetobacter tropicalis</name>
    <dbReference type="NCBI Taxonomy" id="104102"/>
    <lineage>
        <taxon>Bacteria</taxon>
        <taxon>Pseudomonadati</taxon>
        <taxon>Pseudomonadota</taxon>
        <taxon>Alphaproteobacteria</taxon>
        <taxon>Acetobacterales</taxon>
        <taxon>Acetobacteraceae</taxon>
        <taxon>Acetobacter</taxon>
    </lineage>
</organism>
<feature type="transmembrane region" description="Helical" evidence="1">
    <location>
        <begin position="512"/>
        <end position="539"/>
    </location>
</feature>
<keyword evidence="1" id="KW-0812">Transmembrane</keyword>
<protein>
    <recommendedName>
        <fullName evidence="2">Peptidoglycan binding-like domain-containing protein</fullName>
    </recommendedName>
</protein>
<name>A0A291PJG8_9PROT</name>
<dbReference type="Pfam" id="PF01471">
    <property type="entry name" value="PG_binding_1"/>
    <property type="match status" value="1"/>
</dbReference>
<dbReference type="Pfam" id="PF14373">
    <property type="entry name" value="Imm_superinfect"/>
    <property type="match status" value="1"/>
</dbReference>
<gene>
    <name evidence="3" type="ORF">CIW82_13385</name>
</gene>
<dbReference type="InterPro" id="IPR036365">
    <property type="entry name" value="PGBD-like_sf"/>
</dbReference>
<reference evidence="3 4" key="1">
    <citation type="submission" date="2017-08" db="EMBL/GenBank/DDBJ databases">
        <title>Complete Genome Sequence of Acetobacter tropicalis Oregon-R-modENCODE STRAIN BDGP1, an acetic acid bacterium isolated from Drosophila melanogaster gut.</title>
        <authorList>
            <person name="Wan K.H."/>
            <person name="Yu C."/>
            <person name="Park S."/>
            <person name="Hammonds A.S."/>
            <person name="Booth B.W."/>
            <person name="Celniker S.E."/>
        </authorList>
    </citation>
    <scope>NUCLEOTIDE SEQUENCE [LARGE SCALE GENOMIC DNA]</scope>
    <source>
        <strain evidence="3 4">BDGP1</strain>
    </source>
</reference>
<dbReference type="InterPro" id="IPR002477">
    <property type="entry name" value="Peptidoglycan-bd-like"/>
</dbReference>
<proteinExistence type="predicted"/>
<keyword evidence="1" id="KW-1133">Transmembrane helix</keyword>